<dbReference type="PANTHER" id="PTHR46564">
    <property type="entry name" value="TRANSPOSASE"/>
    <property type="match status" value="1"/>
</dbReference>
<comment type="caution">
    <text evidence="2">The sequence shown here is derived from an EMBL/GenBank/DDBJ whole genome shotgun (WGS) entry which is preliminary data.</text>
</comment>
<dbReference type="Proteomes" id="UP001149090">
    <property type="component" value="Unassembled WGS sequence"/>
</dbReference>
<feature type="domain" description="Tc1-like transposase DDE" evidence="1">
    <location>
        <begin position="219"/>
        <end position="321"/>
    </location>
</feature>
<evidence type="ECO:0000313" key="3">
    <source>
        <dbReference type="Proteomes" id="UP001149090"/>
    </source>
</evidence>
<dbReference type="GO" id="GO:0003676">
    <property type="term" value="F:nucleic acid binding"/>
    <property type="evidence" value="ECO:0007669"/>
    <property type="project" value="InterPro"/>
</dbReference>
<accession>A0A9Q0L783</accession>
<dbReference type="AlphaFoldDB" id="A0A9Q0L783"/>
<keyword evidence="3" id="KW-1185">Reference proteome</keyword>
<sequence length="360" mass="42504">MDTKKIFNFQLNKTGNVYFPGYSYEPRVVIQVLLLLSENLICEIFKDKSHLTFAQMEEILCVGHSYIHKLNQKFVKNVAALFSEKVEMMVEEDFHYIFVEAIIKTTEKIIKNSHKTSNSKKKLTLTHEEFIKNEIKKQPSIYIREIQSKLNEEFSLDISISSLYKYITNQLKYSKKKLSLRSPRKFTEENKHFHAKFKEYMKEIFDLFGDNNVIFIDEVDEKHRINSICALSNNGFVCMDSYQDSINGVKFAQFMIEVLLPLLSESSAVVMDNCSIHHSVDNLVKGYYQEFNHLIIYLPPYSPELNPIEMGFGWLKRTLASYRKEFLENPFQTWQDLVQKFNSTQDAQCYFEKDYEFLKK</sequence>
<dbReference type="Pfam" id="PF13358">
    <property type="entry name" value="DDE_3"/>
    <property type="match status" value="1"/>
</dbReference>
<proteinExistence type="predicted"/>
<dbReference type="Gene3D" id="3.30.420.10">
    <property type="entry name" value="Ribonuclease H-like superfamily/Ribonuclease H"/>
    <property type="match status" value="1"/>
</dbReference>
<protein>
    <submittedName>
        <fullName evidence="2">Integrase protein-related</fullName>
    </submittedName>
</protein>
<evidence type="ECO:0000259" key="1">
    <source>
        <dbReference type="Pfam" id="PF13358"/>
    </source>
</evidence>
<evidence type="ECO:0000313" key="2">
    <source>
        <dbReference type="EMBL" id="KAJ5066368.1"/>
    </source>
</evidence>
<gene>
    <name evidence="2" type="ORF">M0811_13694</name>
</gene>
<name>A0A9Q0L783_ANAIG</name>
<dbReference type="InterPro" id="IPR038717">
    <property type="entry name" value="Tc1-like_DDE_dom"/>
</dbReference>
<organism evidence="2 3">
    <name type="scientific">Anaeramoeba ignava</name>
    <name type="common">Anaerobic marine amoeba</name>
    <dbReference type="NCBI Taxonomy" id="1746090"/>
    <lineage>
        <taxon>Eukaryota</taxon>
        <taxon>Metamonada</taxon>
        <taxon>Anaeramoebidae</taxon>
        <taxon>Anaeramoeba</taxon>
    </lineage>
</organism>
<dbReference type="OrthoDB" id="3022198at2759"/>
<dbReference type="EMBL" id="JAPDFW010000145">
    <property type="protein sequence ID" value="KAJ5066368.1"/>
    <property type="molecule type" value="Genomic_DNA"/>
</dbReference>
<dbReference type="InterPro" id="IPR036397">
    <property type="entry name" value="RNaseH_sf"/>
</dbReference>
<dbReference type="PANTHER" id="PTHR46564:SF1">
    <property type="entry name" value="TRANSPOSASE"/>
    <property type="match status" value="1"/>
</dbReference>
<reference evidence="2" key="1">
    <citation type="submission" date="2022-10" db="EMBL/GenBank/DDBJ databases">
        <title>Novel sulphate-reducing endosymbionts in the free-living metamonad Anaeramoeba.</title>
        <authorList>
            <person name="Jerlstrom-Hultqvist J."/>
            <person name="Cepicka I."/>
            <person name="Gallot-Lavallee L."/>
            <person name="Salas-Leiva D."/>
            <person name="Curtis B.A."/>
            <person name="Zahonova K."/>
            <person name="Pipaliya S."/>
            <person name="Dacks J."/>
            <person name="Roger A.J."/>
        </authorList>
    </citation>
    <scope>NUCLEOTIDE SEQUENCE</scope>
    <source>
        <strain evidence="2">BMAN</strain>
    </source>
</reference>